<dbReference type="RefSeq" id="WP_022392228.1">
    <property type="nucleotide sequence ID" value="NZ_JADMTM010000066.1"/>
</dbReference>
<dbReference type="InterPro" id="IPR013762">
    <property type="entry name" value="Integrase-like_cat_sf"/>
</dbReference>
<name>A0A414L4I8_9BACE</name>
<dbReference type="PANTHER" id="PTHR30349">
    <property type="entry name" value="PHAGE INTEGRASE-RELATED"/>
    <property type="match status" value="1"/>
</dbReference>
<protein>
    <submittedName>
        <fullName evidence="6">Recombinase</fullName>
    </submittedName>
</protein>
<dbReference type="InterPro" id="IPR011010">
    <property type="entry name" value="DNA_brk_join_enz"/>
</dbReference>
<proteinExistence type="inferred from homology"/>
<dbReference type="GO" id="GO:0015074">
    <property type="term" value="P:DNA integration"/>
    <property type="evidence" value="ECO:0007669"/>
    <property type="project" value="InterPro"/>
</dbReference>
<dbReference type="EMBL" id="QSKV01000013">
    <property type="protein sequence ID" value="RHE89528.1"/>
    <property type="molecule type" value="Genomic_DNA"/>
</dbReference>
<accession>A0A414L4I8</accession>
<dbReference type="SUPFAM" id="SSF56349">
    <property type="entry name" value="DNA breaking-rejoining enzymes"/>
    <property type="match status" value="1"/>
</dbReference>
<evidence type="ECO:0000256" key="3">
    <source>
        <dbReference type="ARBA" id="ARBA00023172"/>
    </source>
</evidence>
<dbReference type="Pfam" id="PF13102">
    <property type="entry name" value="Phage_int_SAM_5"/>
    <property type="match status" value="1"/>
</dbReference>
<evidence type="ECO:0000313" key="7">
    <source>
        <dbReference type="Proteomes" id="UP000283850"/>
    </source>
</evidence>
<comment type="similarity">
    <text evidence="1">Belongs to the 'phage' integrase family.</text>
</comment>
<dbReference type="PROSITE" id="PS51898">
    <property type="entry name" value="TYR_RECOMBINASE"/>
    <property type="match status" value="1"/>
</dbReference>
<dbReference type="InterPro" id="IPR025269">
    <property type="entry name" value="SAM-like_dom"/>
</dbReference>
<evidence type="ECO:0000313" key="6">
    <source>
        <dbReference type="EMBL" id="RHE89528.1"/>
    </source>
</evidence>
<keyword evidence="2" id="KW-0238">DNA-binding</keyword>
<dbReference type="PANTHER" id="PTHR30349:SF64">
    <property type="entry name" value="PROPHAGE INTEGRASE INTD-RELATED"/>
    <property type="match status" value="1"/>
</dbReference>
<dbReference type="AlphaFoldDB" id="A0A414L4I8"/>
<dbReference type="InterPro" id="IPR050090">
    <property type="entry name" value="Tyrosine_recombinase_XerCD"/>
</dbReference>
<evidence type="ECO:0000313" key="8">
    <source>
        <dbReference type="Proteomes" id="UP000285650"/>
    </source>
</evidence>
<dbReference type="Proteomes" id="UP000283850">
    <property type="component" value="Unassembled WGS sequence"/>
</dbReference>
<dbReference type="InterPro" id="IPR010998">
    <property type="entry name" value="Integrase_recombinase_N"/>
</dbReference>
<dbReference type="GO" id="GO:0006310">
    <property type="term" value="P:DNA recombination"/>
    <property type="evidence" value="ECO:0007669"/>
    <property type="project" value="UniProtKB-KW"/>
</dbReference>
<dbReference type="Pfam" id="PF00589">
    <property type="entry name" value="Phage_integrase"/>
    <property type="match status" value="1"/>
</dbReference>
<dbReference type="InterPro" id="IPR002104">
    <property type="entry name" value="Integrase_catalytic"/>
</dbReference>
<comment type="caution">
    <text evidence="6">The sequence shown here is derived from an EMBL/GenBank/DDBJ whole genome shotgun (WGS) entry which is preliminary data.</text>
</comment>
<reference evidence="7 8" key="1">
    <citation type="submission" date="2018-08" db="EMBL/GenBank/DDBJ databases">
        <title>A genome reference for cultivated species of the human gut microbiota.</title>
        <authorList>
            <person name="Zou Y."/>
            <person name="Xue W."/>
            <person name="Luo G."/>
        </authorList>
    </citation>
    <scope>NUCLEOTIDE SEQUENCE [LARGE SCALE GENOMIC DNA]</scope>
    <source>
        <strain evidence="5 7">AF14-32</strain>
        <strain evidence="6 8">AM27-17</strain>
    </source>
</reference>
<dbReference type="Gene3D" id="1.10.443.10">
    <property type="entry name" value="Intergrase catalytic core"/>
    <property type="match status" value="1"/>
</dbReference>
<gene>
    <name evidence="6" type="ORF">DW712_17580</name>
    <name evidence="5" type="ORF">DWW10_23400</name>
</gene>
<feature type="domain" description="Tyr recombinase" evidence="4">
    <location>
        <begin position="109"/>
        <end position="299"/>
    </location>
</feature>
<sequence length="316" mass="35596">MKQNSLTGFMNEVIVELQQEGRFATANIYKYALRAFTQSVGGGEIFWGGLNRGALHRFQTYLEDLQKSYNTISTYIRALRAVYNRAVDRGLVAGEFRLFANLKTGVVSEKKLAVTASQMQKLVHTPRSRQLPPKVRQAQDILSLMVLLQGMPYTDLAHLHKADLNDTLLTCHRQKTGTELCVKVLPEAMRLIERYRNHKADSPYLLNILSGTCSEKEAFEEYQGKLRDLNLQLSKLPGLCGVEGVKVSSYTARHTWATLAKYCQVPEEIISEGLGHSSLEVTRTYLKSFGGDELEKANRMIIDYISTGRKKVWSGA</sequence>
<dbReference type="Proteomes" id="UP000285650">
    <property type="component" value="Unassembled WGS sequence"/>
</dbReference>
<dbReference type="GO" id="GO:0003677">
    <property type="term" value="F:DNA binding"/>
    <property type="evidence" value="ECO:0007669"/>
    <property type="project" value="UniProtKB-KW"/>
</dbReference>
<dbReference type="EMBL" id="QRZF01000027">
    <property type="protein sequence ID" value="RGV47854.1"/>
    <property type="molecule type" value="Genomic_DNA"/>
</dbReference>
<dbReference type="Gene3D" id="1.10.150.130">
    <property type="match status" value="1"/>
</dbReference>
<evidence type="ECO:0000256" key="1">
    <source>
        <dbReference type="ARBA" id="ARBA00008857"/>
    </source>
</evidence>
<organism evidence="6 8">
    <name type="scientific">Bacteroides intestinalis</name>
    <dbReference type="NCBI Taxonomy" id="329854"/>
    <lineage>
        <taxon>Bacteria</taxon>
        <taxon>Pseudomonadati</taxon>
        <taxon>Bacteroidota</taxon>
        <taxon>Bacteroidia</taxon>
        <taxon>Bacteroidales</taxon>
        <taxon>Bacteroidaceae</taxon>
        <taxon>Bacteroides</taxon>
    </lineage>
</organism>
<evidence type="ECO:0000259" key="4">
    <source>
        <dbReference type="PROSITE" id="PS51898"/>
    </source>
</evidence>
<evidence type="ECO:0000256" key="2">
    <source>
        <dbReference type="ARBA" id="ARBA00023125"/>
    </source>
</evidence>
<evidence type="ECO:0000313" key="5">
    <source>
        <dbReference type="EMBL" id="RGV47854.1"/>
    </source>
</evidence>
<keyword evidence="3" id="KW-0233">DNA recombination</keyword>